<feature type="domain" description="TcaA 4th" evidence="1">
    <location>
        <begin position="34"/>
        <end position="98"/>
    </location>
</feature>
<protein>
    <recommendedName>
        <fullName evidence="1">TcaA 4th domain-containing protein</fullName>
    </recommendedName>
</protein>
<organism evidence="2 3">
    <name type="scientific">Niallia taxi</name>
    <dbReference type="NCBI Taxonomy" id="2499688"/>
    <lineage>
        <taxon>Bacteria</taxon>
        <taxon>Bacillati</taxon>
        <taxon>Bacillota</taxon>
        <taxon>Bacilli</taxon>
        <taxon>Bacillales</taxon>
        <taxon>Bacillaceae</taxon>
        <taxon>Niallia</taxon>
    </lineage>
</organism>
<keyword evidence="3" id="KW-1185">Reference proteome</keyword>
<reference evidence="2 3" key="1">
    <citation type="submission" date="2019-01" db="EMBL/GenBank/DDBJ databases">
        <title>Bacillus sp. M5HDSG1-1, whole genome shotgun sequence.</title>
        <authorList>
            <person name="Tuo L."/>
        </authorList>
    </citation>
    <scope>NUCLEOTIDE SEQUENCE [LARGE SCALE GENOMIC DNA]</scope>
    <source>
        <strain evidence="2 3">M5HDSG1-1</strain>
    </source>
</reference>
<comment type="caution">
    <text evidence="2">The sequence shown here is derived from an EMBL/GenBank/DDBJ whole genome shotgun (WGS) entry which is preliminary data.</text>
</comment>
<sequence length="102" mass="11596">MRIAIKEIMPLNRYRTPDFDDAYANCLDTQLNFKGEYGEIYSIFNTSILFVNGKSTSKKVADIYDFVPFPIDGSINLNLHAEYETKDGTMKTAAQKVTNTKN</sequence>
<evidence type="ECO:0000313" key="3">
    <source>
        <dbReference type="Proteomes" id="UP000288024"/>
    </source>
</evidence>
<gene>
    <name evidence="2" type="ORF">EM808_12315</name>
</gene>
<accession>A0A3S2UFG3</accession>
<dbReference type="Pfam" id="PF22820">
    <property type="entry name" value="TcaA_3rd_4th"/>
    <property type="match status" value="1"/>
</dbReference>
<proteinExistence type="predicted"/>
<dbReference type="RefSeq" id="WP_127738514.1">
    <property type="nucleotide sequence ID" value="NZ_RZTZ01000004.1"/>
</dbReference>
<name>A0A3S2UFG3_9BACI</name>
<evidence type="ECO:0000313" key="2">
    <source>
        <dbReference type="EMBL" id="RVT62563.1"/>
    </source>
</evidence>
<dbReference type="EMBL" id="RZTZ01000004">
    <property type="protein sequence ID" value="RVT62563.1"/>
    <property type="molecule type" value="Genomic_DNA"/>
</dbReference>
<evidence type="ECO:0000259" key="1">
    <source>
        <dbReference type="Pfam" id="PF22820"/>
    </source>
</evidence>
<dbReference type="InterPro" id="IPR054530">
    <property type="entry name" value="TcaA_4th"/>
</dbReference>
<dbReference type="Proteomes" id="UP000288024">
    <property type="component" value="Unassembled WGS sequence"/>
</dbReference>
<dbReference type="AlphaFoldDB" id="A0A3S2UFG3"/>